<feature type="chain" id="PRO_5039014971" evidence="2">
    <location>
        <begin position="24"/>
        <end position="590"/>
    </location>
</feature>
<dbReference type="STRING" id="180332.GCA_000797495_00482"/>
<dbReference type="GO" id="GO:1904680">
    <property type="term" value="F:peptide transmembrane transporter activity"/>
    <property type="evidence" value="ECO:0007669"/>
    <property type="project" value="TreeGrafter"/>
</dbReference>
<dbReference type="PROSITE" id="PS51257">
    <property type="entry name" value="PROKAR_LIPOPROTEIN"/>
    <property type="match status" value="1"/>
</dbReference>
<proteinExistence type="predicted"/>
<feature type="region of interest" description="Disordered" evidence="1">
    <location>
        <begin position="30"/>
        <end position="85"/>
    </location>
</feature>
<dbReference type="AlphaFoldDB" id="A0A4U8QAJ7"/>
<dbReference type="GO" id="GO:0043190">
    <property type="term" value="C:ATP-binding cassette (ABC) transporter complex"/>
    <property type="evidence" value="ECO:0007669"/>
    <property type="project" value="InterPro"/>
</dbReference>
<keyword evidence="2" id="KW-0732">Signal</keyword>
<evidence type="ECO:0000313" key="4">
    <source>
        <dbReference type="EMBL" id="TLD02021.1"/>
    </source>
</evidence>
<evidence type="ECO:0000256" key="1">
    <source>
        <dbReference type="SAM" id="MobiDB-lite"/>
    </source>
</evidence>
<comment type="caution">
    <text evidence="4">The sequence shown here is derived from an EMBL/GenBank/DDBJ whole genome shotgun (WGS) entry which is preliminary data.</text>
</comment>
<dbReference type="GO" id="GO:0042597">
    <property type="term" value="C:periplasmic space"/>
    <property type="evidence" value="ECO:0007669"/>
    <property type="project" value="UniProtKB-ARBA"/>
</dbReference>
<evidence type="ECO:0000256" key="2">
    <source>
        <dbReference type="SAM" id="SignalP"/>
    </source>
</evidence>
<dbReference type="InterPro" id="IPR030678">
    <property type="entry name" value="Peptide/Ni-bd"/>
</dbReference>
<dbReference type="Gene3D" id="3.40.190.10">
    <property type="entry name" value="Periplasmic binding protein-like II"/>
    <property type="match status" value="1"/>
</dbReference>
<dbReference type="Gene3D" id="3.10.105.10">
    <property type="entry name" value="Dipeptide-binding Protein, Domain 3"/>
    <property type="match status" value="1"/>
</dbReference>
<dbReference type="Proteomes" id="UP000306509">
    <property type="component" value="Unassembled WGS sequence"/>
</dbReference>
<name>A0A4U8QAJ7_9FIRM</name>
<feature type="signal peptide" evidence="2">
    <location>
        <begin position="1"/>
        <end position="23"/>
    </location>
</feature>
<gene>
    <name evidence="4" type="primary">appA_2</name>
    <name evidence="4" type="ORF">DSM106044_01058</name>
</gene>
<feature type="domain" description="Solute-binding protein family 5" evidence="3">
    <location>
        <begin position="132"/>
        <end position="493"/>
    </location>
</feature>
<evidence type="ECO:0000313" key="5">
    <source>
        <dbReference type="Proteomes" id="UP000306509"/>
    </source>
</evidence>
<dbReference type="CDD" id="cd00995">
    <property type="entry name" value="PBP2_NikA_DppA_OppA_like"/>
    <property type="match status" value="1"/>
</dbReference>
<evidence type="ECO:0000259" key="3">
    <source>
        <dbReference type="Pfam" id="PF00496"/>
    </source>
</evidence>
<dbReference type="GO" id="GO:0015833">
    <property type="term" value="P:peptide transport"/>
    <property type="evidence" value="ECO:0007669"/>
    <property type="project" value="TreeGrafter"/>
</dbReference>
<dbReference type="InterPro" id="IPR039424">
    <property type="entry name" value="SBP_5"/>
</dbReference>
<dbReference type="PIRSF" id="PIRSF002741">
    <property type="entry name" value="MppA"/>
    <property type="match status" value="1"/>
</dbReference>
<protein>
    <submittedName>
        <fullName evidence="4">Oligopeptide-binding protein AppA</fullName>
    </submittedName>
</protein>
<dbReference type="EMBL" id="QGQD01000023">
    <property type="protein sequence ID" value="TLD02021.1"/>
    <property type="molecule type" value="Genomic_DNA"/>
</dbReference>
<feature type="compositionally biased region" description="Acidic residues" evidence="1">
    <location>
        <begin position="54"/>
        <end position="68"/>
    </location>
</feature>
<keyword evidence="5" id="KW-1185">Reference proteome</keyword>
<dbReference type="RefSeq" id="WP_138001945.1">
    <property type="nucleotide sequence ID" value="NZ_QGQD01000023.1"/>
</dbReference>
<organism evidence="4 5">
    <name type="scientific">Robinsoniella peoriensis</name>
    <dbReference type="NCBI Taxonomy" id="180332"/>
    <lineage>
        <taxon>Bacteria</taxon>
        <taxon>Bacillati</taxon>
        <taxon>Bacillota</taxon>
        <taxon>Clostridia</taxon>
        <taxon>Lachnospirales</taxon>
        <taxon>Lachnospiraceae</taxon>
        <taxon>Robinsoniella</taxon>
    </lineage>
</organism>
<sequence precursor="true">MKKKCKKIAAILACAALTMAVLAGCGKSTASLETTSQQQKDEEKSTGEAPASESENESVSESASDEVSESATSGQPASEAAQSSAGTDSLVVAMTKDQSTITPFTYINGTPGFDVMRFMYDSLFTINQENEAVPWMVDDSYEVSEDYKTYKVTLLEGQKWHDGKPVTADDVKFTFEYVLTQTLGRWITIASQVESIEVNGNDITFTLSDPNPDFIRSGLADMRIVAKHMYEGVTDGTTVENMGSGAYKMSEYKPEQYYTLEAQEDYFKGTPKVKTIQMPVIADGAARQQSLISGEIAAYTGSITPEMIDTYEAAENIKLIETEGYASTLLLFNCERAPFNEANFRKALTYAVNLDEIIDQVCLGRAQKGTAGYIKSGLKEYTEGLDYEFNVTKAEQMLDELGYTEKDSDGMRLTKEGEKMDLELLVQSGNTLRMRTAELLAAQLAKAGVRVTVNAMESQTVDEKVWPEFDVSKGRDYDMAMWGWSAPVIQKAGSILTSCYSDFVEGGDNLGGYKSEAFDTLAAQYLKSADVNERLNLSHEMQKLAAEEAPFVTLFFEDTISAVNTSLYDGWVSAKGTYAFHTFSFLPQEK</sequence>
<accession>A0A4U8QAJ7</accession>
<dbReference type="InterPro" id="IPR000914">
    <property type="entry name" value="SBP_5_dom"/>
</dbReference>
<dbReference type="Pfam" id="PF00496">
    <property type="entry name" value="SBP_bac_5"/>
    <property type="match status" value="1"/>
</dbReference>
<dbReference type="PANTHER" id="PTHR30290">
    <property type="entry name" value="PERIPLASMIC BINDING COMPONENT OF ABC TRANSPORTER"/>
    <property type="match status" value="1"/>
</dbReference>
<dbReference type="SUPFAM" id="SSF53850">
    <property type="entry name" value="Periplasmic binding protein-like II"/>
    <property type="match status" value="1"/>
</dbReference>
<feature type="compositionally biased region" description="Polar residues" evidence="1">
    <location>
        <begin position="74"/>
        <end position="85"/>
    </location>
</feature>
<reference evidence="4 5" key="1">
    <citation type="journal article" date="2019" name="Anaerobe">
        <title>Detection of Robinsoniella peoriensis in multiple bone samples of a trauma patient.</title>
        <authorList>
            <person name="Schrottner P."/>
            <person name="Hartwich K."/>
            <person name="Bunk B."/>
            <person name="Schober I."/>
            <person name="Helbig S."/>
            <person name="Rudolph W.W."/>
            <person name="Gunzer F."/>
        </authorList>
    </citation>
    <scope>NUCLEOTIDE SEQUENCE [LARGE SCALE GENOMIC DNA]</scope>
    <source>
        <strain evidence="4 5">DSM 106044</strain>
    </source>
</reference>